<evidence type="ECO:0000256" key="2">
    <source>
        <dbReference type="ARBA" id="ARBA00022475"/>
    </source>
</evidence>
<dbReference type="PROSITE" id="PS00107">
    <property type="entry name" value="PROTEIN_KINASE_ATP"/>
    <property type="match status" value="1"/>
</dbReference>
<feature type="domain" description="Protein kinase" evidence="5">
    <location>
        <begin position="1"/>
        <end position="242"/>
    </location>
</feature>
<evidence type="ECO:0000259" key="5">
    <source>
        <dbReference type="PROSITE" id="PS50011"/>
    </source>
</evidence>
<evidence type="ECO:0000256" key="4">
    <source>
        <dbReference type="SAM" id="MobiDB-lite"/>
    </source>
</evidence>
<comment type="subcellular location">
    <subcellularLocation>
        <location evidence="1">Cell membrane</location>
    </subcellularLocation>
</comment>
<keyword evidence="3" id="KW-0067">ATP-binding</keyword>
<dbReference type="Proteomes" id="UP000298416">
    <property type="component" value="Unassembled WGS sequence"/>
</dbReference>
<dbReference type="InterPro" id="IPR017441">
    <property type="entry name" value="Protein_kinase_ATP_BS"/>
</dbReference>
<keyword evidence="7" id="KW-1185">Reference proteome</keyword>
<dbReference type="GO" id="GO:0005524">
    <property type="term" value="F:ATP binding"/>
    <property type="evidence" value="ECO:0007669"/>
    <property type="project" value="UniProtKB-UniRule"/>
</dbReference>
<dbReference type="SUPFAM" id="SSF56112">
    <property type="entry name" value="Protein kinase-like (PK-like)"/>
    <property type="match status" value="1"/>
</dbReference>
<accession>A0A8X8XYR6</accession>
<dbReference type="Pfam" id="PF07714">
    <property type="entry name" value="PK_Tyr_Ser-Thr"/>
    <property type="match status" value="1"/>
</dbReference>
<keyword evidence="3" id="KW-0547">Nucleotide-binding</keyword>
<dbReference type="InterPro" id="IPR011009">
    <property type="entry name" value="Kinase-like_dom_sf"/>
</dbReference>
<feature type="compositionally biased region" description="Basic residues" evidence="4">
    <location>
        <begin position="245"/>
        <end position="266"/>
    </location>
</feature>
<protein>
    <recommendedName>
        <fullName evidence="5">Protein kinase domain-containing protein</fullName>
    </recommendedName>
</protein>
<feature type="binding site" evidence="3">
    <location>
        <position position="89"/>
    </location>
    <ligand>
        <name>ATP</name>
        <dbReference type="ChEBI" id="CHEBI:30616"/>
    </ligand>
</feature>
<dbReference type="InterPro" id="IPR000719">
    <property type="entry name" value="Prot_kinase_dom"/>
</dbReference>
<dbReference type="Gene3D" id="1.10.510.10">
    <property type="entry name" value="Transferase(Phosphotransferase) domain 1"/>
    <property type="match status" value="1"/>
</dbReference>
<dbReference type="AlphaFoldDB" id="A0A8X8XYR6"/>
<dbReference type="InterPro" id="IPR001245">
    <property type="entry name" value="Ser-Thr/Tyr_kinase_cat_dom"/>
</dbReference>
<feature type="region of interest" description="Disordered" evidence="4">
    <location>
        <begin position="1"/>
        <end position="27"/>
    </location>
</feature>
<comment type="caution">
    <text evidence="6">The sequence shown here is derived from an EMBL/GenBank/DDBJ whole genome shotgun (WGS) entry which is preliminary data.</text>
</comment>
<dbReference type="EMBL" id="PNBA02000006">
    <property type="protein sequence ID" value="KAG6419941.1"/>
    <property type="molecule type" value="Genomic_DNA"/>
</dbReference>
<dbReference type="PANTHER" id="PTHR45621">
    <property type="entry name" value="OS01G0588500 PROTEIN-RELATED"/>
    <property type="match status" value="1"/>
</dbReference>
<reference evidence="6" key="2">
    <citation type="submission" date="2020-08" db="EMBL/GenBank/DDBJ databases">
        <title>Plant Genome Project.</title>
        <authorList>
            <person name="Zhang R.-G."/>
        </authorList>
    </citation>
    <scope>NUCLEOTIDE SEQUENCE</scope>
    <source>
        <strain evidence="6">Huo1</strain>
        <tissue evidence="6">Leaf</tissue>
    </source>
</reference>
<name>A0A8X8XYR6_SALSN</name>
<keyword evidence="2" id="KW-1003">Cell membrane</keyword>
<evidence type="ECO:0000313" key="6">
    <source>
        <dbReference type="EMBL" id="KAG6419941.1"/>
    </source>
</evidence>
<evidence type="ECO:0000256" key="3">
    <source>
        <dbReference type="PROSITE-ProRule" id="PRU10141"/>
    </source>
</evidence>
<organism evidence="6">
    <name type="scientific">Salvia splendens</name>
    <name type="common">Scarlet sage</name>
    <dbReference type="NCBI Taxonomy" id="180675"/>
    <lineage>
        <taxon>Eukaryota</taxon>
        <taxon>Viridiplantae</taxon>
        <taxon>Streptophyta</taxon>
        <taxon>Embryophyta</taxon>
        <taxon>Tracheophyta</taxon>
        <taxon>Spermatophyta</taxon>
        <taxon>Magnoliopsida</taxon>
        <taxon>eudicotyledons</taxon>
        <taxon>Gunneridae</taxon>
        <taxon>Pentapetalae</taxon>
        <taxon>asterids</taxon>
        <taxon>lamiids</taxon>
        <taxon>Lamiales</taxon>
        <taxon>Lamiaceae</taxon>
        <taxon>Nepetoideae</taxon>
        <taxon>Mentheae</taxon>
        <taxon>Salviinae</taxon>
        <taxon>Salvia</taxon>
        <taxon>Salvia subgen. Calosphace</taxon>
        <taxon>core Calosphace</taxon>
    </lineage>
</organism>
<gene>
    <name evidence="6" type="ORF">SASPL_116455</name>
</gene>
<evidence type="ECO:0000313" key="7">
    <source>
        <dbReference type="Proteomes" id="UP000298416"/>
    </source>
</evidence>
<feature type="region of interest" description="Disordered" evidence="4">
    <location>
        <begin position="242"/>
        <end position="285"/>
    </location>
</feature>
<reference evidence="6" key="1">
    <citation type="submission" date="2018-01" db="EMBL/GenBank/DDBJ databases">
        <authorList>
            <person name="Mao J.F."/>
        </authorList>
    </citation>
    <scope>NUCLEOTIDE SEQUENCE</scope>
    <source>
        <strain evidence="6">Huo1</strain>
        <tissue evidence="6">Leaf</tissue>
    </source>
</reference>
<dbReference type="GO" id="GO:0004672">
    <property type="term" value="F:protein kinase activity"/>
    <property type="evidence" value="ECO:0007669"/>
    <property type="project" value="InterPro"/>
</dbReference>
<keyword evidence="2" id="KW-0472">Membrane</keyword>
<evidence type="ECO:0000256" key="1">
    <source>
        <dbReference type="ARBA" id="ARBA00004236"/>
    </source>
</evidence>
<proteinExistence type="predicted"/>
<sequence>MGNCCPQPVASNNTRPPSPAAAAIPPSGEIQTPNLKMFAFAELKSATRNFRPDTVLGEGGFGRVFKGYIDANTLAPSRVGVGMPIAVKKSNPDSEQGLKEWQEFNAKLSDFGLAKLGPVDGNSHVTTNVVGTYGYAAPEYIATGHVYVKSDVYGFGVVLLEIITGLRVLDPNRPPGQINLIDWARPSLSNKKKLNKLMDPRLEDEYPPKAAFATAELILKCIEQDPKCRPDMEEVLRNLEEIGRIKGRPKKQRGHQHRLPSPHHHPSGGGRGGAARHNGKATRSY</sequence>
<dbReference type="PROSITE" id="PS50011">
    <property type="entry name" value="PROTEIN_KINASE_DOM"/>
    <property type="match status" value="1"/>
</dbReference>
<dbReference type="GO" id="GO:0005886">
    <property type="term" value="C:plasma membrane"/>
    <property type="evidence" value="ECO:0007669"/>
    <property type="project" value="UniProtKB-SubCell"/>
</dbReference>
<dbReference type="InterPro" id="IPR050823">
    <property type="entry name" value="Plant_Ser_Thr_Prot_Kinase"/>
</dbReference>